<accession>A0A182XTG1</accession>
<dbReference type="Proteomes" id="UP000076407">
    <property type="component" value="Unassembled WGS sequence"/>
</dbReference>
<name>A0A182XTG1_ANOQN</name>
<dbReference type="EnsemblMetazoa" id="AQUA015100-RA">
    <property type="protein sequence ID" value="AQUA015100-PA"/>
    <property type="gene ID" value="AQUA015100"/>
</dbReference>
<proteinExistence type="predicted"/>
<sequence length="118" mass="13399">MFVCATVCVVEIECFLLVLRDDLGRESMRNFVAASRAYRSYRVKHEKLWKVTQLNWVFFFLFVAFPTNSGHTRPTCSKVPSPAGYRCRSASIWTRLAGLSCASCRSVIMTKSRKSSSS</sequence>
<evidence type="ECO:0000313" key="2">
    <source>
        <dbReference type="Proteomes" id="UP000076407"/>
    </source>
</evidence>
<dbReference type="AlphaFoldDB" id="A0A182XTG1"/>
<keyword evidence="2" id="KW-1185">Reference proteome</keyword>
<evidence type="ECO:0000313" key="1">
    <source>
        <dbReference type="EnsemblMetazoa" id="AQUA015100-PA"/>
    </source>
</evidence>
<organism evidence="1 2">
    <name type="scientific">Anopheles quadriannulatus</name>
    <name type="common">Mosquito</name>
    <dbReference type="NCBI Taxonomy" id="34691"/>
    <lineage>
        <taxon>Eukaryota</taxon>
        <taxon>Metazoa</taxon>
        <taxon>Ecdysozoa</taxon>
        <taxon>Arthropoda</taxon>
        <taxon>Hexapoda</taxon>
        <taxon>Insecta</taxon>
        <taxon>Pterygota</taxon>
        <taxon>Neoptera</taxon>
        <taxon>Endopterygota</taxon>
        <taxon>Diptera</taxon>
        <taxon>Nematocera</taxon>
        <taxon>Culicoidea</taxon>
        <taxon>Culicidae</taxon>
        <taxon>Anophelinae</taxon>
        <taxon>Anopheles</taxon>
    </lineage>
</organism>
<dbReference type="VEuPathDB" id="VectorBase:AQUA015100"/>
<reference evidence="1" key="1">
    <citation type="submission" date="2020-05" db="UniProtKB">
        <authorList>
            <consortium name="EnsemblMetazoa"/>
        </authorList>
    </citation>
    <scope>IDENTIFICATION</scope>
    <source>
        <strain evidence="1">SANGQUA</strain>
    </source>
</reference>
<protein>
    <submittedName>
        <fullName evidence="1">Uncharacterized protein</fullName>
    </submittedName>
</protein>